<dbReference type="EMBL" id="JBJVNI010000005">
    <property type="protein sequence ID" value="MFM9609064.1"/>
    <property type="molecule type" value="Genomic_DNA"/>
</dbReference>
<protein>
    <submittedName>
        <fullName evidence="1">Uncharacterized protein</fullName>
    </submittedName>
</protein>
<organism evidence="1 2">
    <name type="scientific">Streptomyces niveiscabiei</name>
    <dbReference type="NCBI Taxonomy" id="164115"/>
    <lineage>
        <taxon>Bacteria</taxon>
        <taxon>Bacillati</taxon>
        <taxon>Actinomycetota</taxon>
        <taxon>Actinomycetes</taxon>
        <taxon>Kitasatosporales</taxon>
        <taxon>Streptomycetaceae</taxon>
        <taxon>Streptomyces</taxon>
    </lineage>
</organism>
<gene>
    <name evidence="1" type="ORF">ACKI18_10085</name>
</gene>
<evidence type="ECO:0000313" key="2">
    <source>
        <dbReference type="Proteomes" id="UP001631957"/>
    </source>
</evidence>
<name>A0ABW9HPC7_9ACTN</name>
<proteinExistence type="predicted"/>
<sequence>MVRVGAAGLLRTGTVARLGFRARVEEPRGGRAEMLGSGAIPA</sequence>
<comment type="caution">
    <text evidence="1">The sequence shown here is derived from an EMBL/GenBank/DDBJ whole genome shotgun (WGS) entry which is preliminary data.</text>
</comment>
<evidence type="ECO:0000313" key="1">
    <source>
        <dbReference type="EMBL" id="MFM9609064.1"/>
    </source>
</evidence>
<keyword evidence="2" id="KW-1185">Reference proteome</keyword>
<dbReference type="Proteomes" id="UP001631957">
    <property type="component" value="Unassembled WGS sequence"/>
</dbReference>
<accession>A0ABW9HPC7</accession>
<reference evidence="1 2" key="1">
    <citation type="submission" date="2024-12" db="EMBL/GenBank/DDBJ databases">
        <title>Forecasting of Potato common scab and diversities of Pathogenic streptomyces spp. in china.</title>
        <authorList>
            <person name="Handique U."/>
            <person name="Wu J."/>
        </authorList>
    </citation>
    <scope>NUCLEOTIDE SEQUENCE [LARGE SCALE GENOMIC DNA]</scope>
    <source>
        <strain evidence="1 2">ZRIMU1530</strain>
    </source>
</reference>
<dbReference type="RefSeq" id="WP_409121228.1">
    <property type="nucleotide sequence ID" value="NZ_JBJVNI010000005.1"/>
</dbReference>